<dbReference type="GO" id="GO:0002250">
    <property type="term" value="P:adaptive immune response"/>
    <property type="evidence" value="ECO:0007669"/>
    <property type="project" value="UniProtKB-KW"/>
</dbReference>
<evidence type="ECO:0000313" key="5">
    <source>
        <dbReference type="EMBL" id="NXK89725.1"/>
    </source>
</evidence>
<evidence type="ECO:0000259" key="4">
    <source>
        <dbReference type="PROSITE" id="PS50835"/>
    </source>
</evidence>
<dbReference type="PANTHER" id="PTHR23266">
    <property type="entry name" value="IMMUNOGLOBULIN HEAVY CHAIN"/>
    <property type="match status" value="1"/>
</dbReference>
<evidence type="ECO:0000256" key="2">
    <source>
        <dbReference type="ARBA" id="ARBA00023130"/>
    </source>
</evidence>
<dbReference type="Pfam" id="PF07686">
    <property type="entry name" value="V-set"/>
    <property type="match status" value="1"/>
</dbReference>
<feature type="domain" description="Ig-like" evidence="4">
    <location>
        <begin position="19"/>
        <end position="101"/>
    </location>
</feature>
<dbReference type="Proteomes" id="UP000520463">
    <property type="component" value="Unassembled WGS sequence"/>
</dbReference>
<dbReference type="InterPro" id="IPR013783">
    <property type="entry name" value="Ig-like_fold"/>
</dbReference>
<dbReference type="InterPro" id="IPR013106">
    <property type="entry name" value="Ig_V-set"/>
</dbReference>
<keyword evidence="2" id="KW-1064">Adaptive immunity</keyword>
<dbReference type="InterPro" id="IPR007110">
    <property type="entry name" value="Ig-like_dom"/>
</dbReference>
<evidence type="ECO:0000256" key="3">
    <source>
        <dbReference type="ARBA" id="ARBA00043265"/>
    </source>
</evidence>
<name>A0A7L0N9S2_9PASS</name>
<feature type="non-terminal residue" evidence="5">
    <location>
        <position position="101"/>
    </location>
</feature>
<keyword evidence="6" id="KW-1185">Reference proteome</keyword>
<dbReference type="SUPFAM" id="SSF48726">
    <property type="entry name" value="Immunoglobulin"/>
    <property type="match status" value="1"/>
</dbReference>
<dbReference type="EMBL" id="VXAU01001987">
    <property type="protein sequence ID" value="NXK89725.1"/>
    <property type="molecule type" value="Genomic_DNA"/>
</dbReference>
<comment type="caution">
    <text evidence="5">The sequence shown here is derived from an EMBL/GenBank/DDBJ whole genome shotgun (WGS) entry which is preliminary data.</text>
</comment>
<accession>A0A7L0N9S2</accession>
<dbReference type="OrthoDB" id="9426090at2759"/>
<proteinExistence type="predicted"/>
<gene>
    <name evidence="5" type="primary">C3</name>
    <name evidence="5" type="ORF">FORRUF_R14288</name>
</gene>
<dbReference type="GO" id="GO:0019814">
    <property type="term" value="C:immunoglobulin complex"/>
    <property type="evidence" value="ECO:0007669"/>
    <property type="project" value="UniProtKB-KW"/>
</dbReference>
<reference evidence="5 6" key="1">
    <citation type="submission" date="2019-09" db="EMBL/GenBank/DDBJ databases">
        <title>Bird 10,000 Genomes (B10K) Project - Family phase.</title>
        <authorList>
            <person name="Zhang G."/>
        </authorList>
    </citation>
    <scope>NUCLEOTIDE SEQUENCE [LARGE SCALE GENOMIC DNA]</scope>
    <source>
        <strain evidence="5">B10K-DU-001-43</strain>
        <tissue evidence="5">Muscle</tissue>
    </source>
</reference>
<protein>
    <submittedName>
        <fullName evidence="5">HV01 protein</fullName>
    </submittedName>
</protein>
<keyword evidence="1" id="KW-0391">Immunity</keyword>
<dbReference type="SMART" id="SM00406">
    <property type="entry name" value="IGv"/>
    <property type="match status" value="1"/>
</dbReference>
<evidence type="ECO:0000256" key="1">
    <source>
        <dbReference type="ARBA" id="ARBA00022859"/>
    </source>
</evidence>
<dbReference type="InterPro" id="IPR050199">
    <property type="entry name" value="IgHV"/>
</dbReference>
<sequence>GLRAQGRLEESGGGQRVPGQSVRLSCRWYGWQAGAVWWYRQAPGGSPDWLSTCDYSRNWYGPAVEGRALVSRDSSRSEVSLSLGALQPQDSARYFCAVHTG</sequence>
<dbReference type="PROSITE" id="PS50835">
    <property type="entry name" value="IG_LIKE"/>
    <property type="match status" value="1"/>
</dbReference>
<organism evidence="5 6">
    <name type="scientific">Formicarius rufipectus</name>
    <dbReference type="NCBI Taxonomy" id="1118560"/>
    <lineage>
        <taxon>Eukaryota</taxon>
        <taxon>Metazoa</taxon>
        <taxon>Chordata</taxon>
        <taxon>Craniata</taxon>
        <taxon>Vertebrata</taxon>
        <taxon>Euteleostomi</taxon>
        <taxon>Archelosauria</taxon>
        <taxon>Archosauria</taxon>
        <taxon>Dinosauria</taxon>
        <taxon>Saurischia</taxon>
        <taxon>Theropoda</taxon>
        <taxon>Coelurosauria</taxon>
        <taxon>Aves</taxon>
        <taxon>Neognathae</taxon>
        <taxon>Neoaves</taxon>
        <taxon>Telluraves</taxon>
        <taxon>Australaves</taxon>
        <taxon>Passeriformes</taxon>
        <taxon>Formicariidae</taxon>
        <taxon>Formicarius</taxon>
    </lineage>
</organism>
<keyword evidence="3" id="KW-1280">Immunoglobulin</keyword>
<dbReference type="AlphaFoldDB" id="A0A7L0N9S2"/>
<dbReference type="GO" id="GO:0005576">
    <property type="term" value="C:extracellular region"/>
    <property type="evidence" value="ECO:0007669"/>
    <property type="project" value="UniProtKB-ARBA"/>
</dbReference>
<dbReference type="Gene3D" id="2.60.40.10">
    <property type="entry name" value="Immunoglobulins"/>
    <property type="match status" value="1"/>
</dbReference>
<dbReference type="InterPro" id="IPR036179">
    <property type="entry name" value="Ig-like_dom_sf"/>
</dbReference>
<evidence type="ECO:0000313" key="6">
    <source>
        <dbReference type="Proteomes" id="UP000520463"/>
    </source>
</evidence>
<feature type="non-terminal residue" evidence="5">
    <location>
        <position position="1"/>
    </location>
</feature>